<dbReference type="PROSITE" id="PS50113">
    <property type="entry name" value="PAC"/>
    <property type="match status" value="1"/>
</dbReference>
<dbReference type="Gene3D" id="3.30.450.20">
    <property type="entry name" value="PAS domain"/>
    <property type="match status" value="3"/>
</dbReference>
<dbReference type="InterPro" id="IPR005467">
    <property type="entry name" value="His_kinase_dom"/>
</dbReference>
<dbReference type="InterPro" id="IPR035965">
    <property type="entry name" value="PAS-like_dom_sf"/>
</dbReference>
<dbReference type="InterPro" id="IPR036890">
    <property type="entry name" value="HATPase_C_sf"/>
</dbReference>
<dbReference type="InterPro" id="IPR031621">
    <property type="entry name" value="HisKA_7TM"/>
</dbReference>
<dbReference type="Proteomes" id="UP001065373">
    <property type="component" value="Chromosome"/>
</dbReference>
<feature type="transmembrane region" description="Helical" evidence="9">
    <location>
        <begin position="135"/>
        <end position="156"/>
    </location>
</feature>
<feature type="domain" description="Histidine kinase" evidence="10">
    <location>
        <begin position="463"/>
        <end position="652"/>
    </location>
</feature>
<keyword evidence="8" id="KW-0843">Virulence</keyword>
<sequence length="652" mass="73369">MNPYAILSLVASVLAFYTATFIYYRNPKSRLNLLVSGLGVAVSLMAFTEFMYRIVETASGAYPWLKLSLLWPVIPALLLHISLFYSGRLRRWMTPLIYLPAVILILIGLGTDLLIAGAVHTYYGWTYSLPENPTVFLVFSIWTVMVTLIAAGNALREYVRTEGPERREALYLFCGLFIPLIISFSTDFIVRELMAIPFPELTQTMLTVGLIFISYGIWKYDFPLLTPALAADRIMATVPSFLMITDLQGRITAASRSVQDKLRYGEDELMGRPAQELFSPSDREMMTEVMEAVDSAEFESTVKSADGRELEVIVTISPIMGRMGEAMGFVVSAADISLQKKATARLIESELRFRGVVDRISDGIALTDESGTVIYWNRALEGITSIRRDDSLGRNIHDLCRGLVEETGDGEFLLGDRVISVSGFDVRASEILRCLLVRDVTESRSYEESLRRSLREKETLLREIHHRVKNNLQIISSLLNLQKGALRDEEDVRLFEESQNRIRSMAMIHESLYQSETLSEINLREYLPRLAVSLISSYGASGVRSEVETDDLRLDIEKALPLALIMNELITNSLKYAFPDGRGLIRIRIHSDNGECVLEYSDDGVGLPEDYDPETSDSLGMTLVRSLGGQLDAEFEVDGKDGFRFRMRFPCT</sequence>
<keyword evidence="9" id="KW-1133">Transmembrane helix</keyword>
<keyword evidence="9" id="KW-0472">Membrane</keyword>
<dbReference type="SMART" id="SM00387">
    <property type="entry name" value="HATPase_c"/>
    <property type="match status" value="1"/>
</dbReference>
<accession>A0A9E7RUS5</accession>
<dbReference type="InterPro" id="IPR003594">
    <property type="entry name" value="HATPase_dom"/>
</dbReference>
<dbReference type="SMART" id="SM00091">
    <property type="entry name" value="PAS"/>
    <property type="match status" value="2"/>
</dbReference>
<protein>
    <recommendedName>
        <fullName evidence="2">histidine kinase</fullName>
        <ecNumber evidence="2">2.7.13.3</ecNumber>
    </recommendedName>
</protein>
<keyword evidence="6" id="KW-0418">Kinase</keyword>
<dbReference type="PANTHER" id="PTHR41523">
    <property type="entry name" value="TWO-COMPONENT SYSTEM SENSOR PROTEIN"/>
    <property type="match status" value="1"/>
</dbReference>
<dbReference type="PROSITE" id="PS50109">
    <property type="entry name" value="HIS_KIN"/>
    <property type="match status" value="1"/>
</dbReference>
<dbReference type="InterPro" id="IPR000700">
    <property type="entry name" value="PAS-assoc_C"/>
</dbReference>
<dbReference type="InterPro" id="IPR011495">
    <property type="entry name" value="Sig_transdc_His_kin_sub2_dim/P"/>
</dbReference>
<evidence type="ECO:0000259" key="12">
    <source>
        <dbReference type="PROSITE" id="PS50113"/>
    </source>
</evidence>
<dbReference type="EC" id="2.7.13.3" evidence="2"/>
<keyword evidence="7" id="KW-0067">ATP-binding</keyword>
<dbReference type="Pfam" id="PF00989">
    <property type="entry name" value="PAS"/>
    <property type="match status" value="1"/>
</dbReference>
<dbReference type="Gene3D" id="3.30.565.10">
    <property type="entry name" value="Histidine kinase-like ATPase, C-terminal domain"/>
    <property type="match status" value="1"/>
</dbReference>
<evidence type="ECO:0000259" key="11">
    <source>
        <dbReference type="PROSITE" id="PS50112"/>
    </source>
</evidence>
<dbReference type="EMBL" id="CP104550">
    <property type="protein sequence ID" value="UXH32538.1"/>
    <property type="molecule type" value="Genomic_DNA"/>
</dbReference>
<dbReference type="SUPFAM" id="SSF55785">
    <property type="entry name" value="PYP-like sensor domain (PAS domain)"/>
    <property type="match status" value="2"/>
</dbReference>
<gene>
    <name evidence="13" type="ORF">N5910_04460</name>
</gene>
<dbReference type="GeneID" id="75106478"/>
<feature type="domain" description="PAC" evidence="12">
    <location>
        <begin position="296"/>
        <end position="348"/>
    </location>
</feature>
<comment type="catalytic activity">
    <reaction evidence="1">
        <text>ATP + protein L-histidine = ADP + protein N-phospho-L-histidine.</text>
        <dbReference type="EC" id="2.7.13.3"/>
    </reaction>
</comment>
<dbReference type="InterPro" id="IPR013767">
    <property type="entry name" value="PAS_fold"/>
</dbReference>
<dbReference type="PROSITE" id="PS50112">
    <property type="entry name" value="PAS"/>
    <property type="match status" value="2"/>
</dbReference>
<dbReference type="Pfam" id="PF02518">
    <property type="entry name" value="HATPase_c"/>
    <property type="match status" value="1"/>
</dbReference>
<dbReference type="SUPFAM" id="SSF55874">
    <property type="entry name" value="ATPase domain of HSP90 chaperone/DNA topoisomerase II/histidine kinase"/>
    <property type="match status" value="1"/>
</dbReference>
<evidence type="ECO:0000256" key="8">
    <source>
        <dbReference type="ARBA" id="ARBA00023026"/>
    </source>
</evidence>
<dbReference type="Pfam" id="PF13426">
    <property type="entry name" value="PAS_9"/>
    <property type="match status" value="1"/>
</dbReference>
<evidence type="ECO:0000313" key="13">
    <source>
        <dbReference type="EMBL" id="UXH32538.1"/>
    </source>
</evidence>
<feature type="transmembrane region" description="Helical" evidence="9">
    <location>
        <begin position="64"/>
        <end position="85"/>
    </location>
</feature>
<reference evidence="13" key="1">
    <citation type="submission" date="2022-09" db="EMBL/GenBank/DDBJ databases">
        <title>Characterization of three MwoI isoschizomers from sequenced genome and metagenomes.</title>
        <authorList>
            <person name="Fomenkov A."/>
            <person name="Xu S.Y."/>
            <person name="Roberts R.J."/>
        </authorList>
    </citation>
    <scope>NUCLEOTIDE SEQUENCE</scope>
    <source>
        <strain evidence="13">DSM 2970</strain>
    </source>
</reference>
<feature type="domain" description="PAS" evidence="11">
    <location>
        <begin position="233"/>
        <end position="297"/>
    </location>
</feature>
<keyword evidence="9" id="KW-0812">Transmembrane</keyword>
<evidence type="ECO:0000256" key="1">
    <source>
        <dbReference type="ARBA" id="ARBA00000085"/>
    </source>
</evidence>
<dbReference type="PANTHER" id="PTHR41523:SF8">
    <property type="entry name" value="ETHYLENE RESPONSE SENSOR PROTEIN"/>
    <property type="match status" value="1"/>
</dbReference>
<feature type="domain" description="PAS" evidence="11">
    <location>
        <begin position="349"/>
        <end position="399"/>
    </location>
</feature>
<evidence type="ECO:0000256" key="6">
    <source>
        <dbReference type="ARBA" id="ARBA00022777"/>
    </source>
</evidence>
<dbReference type="Pfam" id="PF16927">
    <property type="entry name" value="HisKA_7TM"/>
    <property type="match status" value="1"/>
</dbReference>
<dbReference type="NCBIfam" id="TIGR00229">
    <property type="entry name" value="sensory_box"/>
    <property type="match status" value="2"/>
</dbReference>
<dbReference type="CDD" id="cd00130">
    <property type="entry name" value="PAS"/>
    <property type="match status" value="2"/>
</dbReference>
<evidence type="ECO:0000256" key="4">
    <source>
        <dbReference type="ARBA" id="ARBA00022679"/>
    </source>
</evidence>
<keyword evidence="3" id="KW-0597">Phosphoprotein</keyword>
<dbReference type="GO" id="GO:0005524">
    <property type="term" value="F:ATP binding"/>
    <property type="evidence" value="ECO:0007669"/>
    <property type="project" value="UniProtKB-KW"/>
</dbReference>
<evidence type="ECO:0000256" key="5">
    <source>
        <dbReference type="ARBA" id="ARBA00022741"/>
    </source>
</evidence>
<feature type="transmembrane region" description="Helical" evidence="9">
    <location>
        <begin position="97"/>
        <end position="123"/>
    </location>
</feature>
<keyword evidence="4" id="KW-0808">Transferase</keyword>
<evidence type="ECO:0000256" key="9">
    <source>
        <dbReference type="SAM" id="Phobius"/>
    </source>
</evidence>
<feature type="transmembrane region" description="Helical" evidence="9">
    <location>
        <begin position="31"/>
        <end position="52"/>
    </location>
</feature>
<proteinExistence type="predicted"/>
<dbReference type="Pfam" id="PF07568">
    <property type="entry name" value="HisKA_2"/>
    <property type="match status" value="1"/>
</dbReference>
<feature type="transmembrane region" description="Helical" evidence="9">
    <location>
        <begin position="6"/>
        <end position="24"/>
    </location>
</feature>
<organism evidence="13">
    <name type="scientific">Methanothermobacter wolfeii</name>
    <name type="common">Methanobacterium wolfei</name>
    <dbReference type="NCBI Taxonomy" id="145261"/>
    <lineage>
        <taxon>Archaea</taxon>
        <taxon>Methanobacteriati</taxon>
        <taxon>Methanobacteriota</taxon>
        <taxon>Methanomada group</taxon>
        <taxon>Methanobacteria</taxon>
        <taxon>Methanobacteriales</taxon>
        <taxon>Methanobacteriaceae</taxon>
        <taxon>Methanothermobacter</taxon>
    </lineage>
</organism>
<name>A0A9E7RUS5_METWO</name>
<evidence type="ECO:0000256" key="2">
    <source>
        <dbReference type="ARBA" id="ARBA00012438"/>
    </source>
</evidence>
<dbReference type="InterPro" id="IPR000014">
    <property type="entry name" value="PAS"/>
</dbReference>
<dbReference type="RefSeq" id="WP_261599847.1">
    <property type="nucleotide sequence ID" value="NZ_CP104550.1"/>
</dbReference>
<dbReference type="GO" id="GO:0004673">
    <property type="term" value="F:protein histidine kinase activity"/>
    <property type="evidence" value="ECO:0007669"/>
    <property type="project" value="UniProtKB-EC"/>
</dbReference>
<keyword evidence="5" id="KW-0547">Nucleotide-binding</keyword>
<dbReference type="GO" id="GO:0006355">
    <property type="term" value="P:regulation of DNA-templated transcription"/>
    <property type="evidence" value="ECO:0007669"/>
    <property type="project" value="InterPro"/>
</dbReference>
<evidence type="ECO:0000256" key="7">
    <source>
        <dbReference type="ARBA" id="ARBA00022840"/>
    </source>
</evidence>
<evidence type="ECO:0000259" key="10">
    <source>
        <dbReference type="PROSITE" id="PS50109"/>
    </source>
</evidence>
<feature type="transmembrane region" description="Helical" evidence="9">
    <location>
        <begin position="168"/>
        <end position="189"/>
    </location>
</feature>
<dbReference type="AlphaFoldDB" id="A0A9E7RUS5"/>
<evidence type="ECO:0000256" key="3">
    <source>
        <dbReference type="ARBA" id="ARBA00022553"/>
    </source>
</evidence>